<feature type="signal peptide" evidence="1">
    <location>
        <begin position="1"/>
        <end position="20"/>
    </location>
</feature>
<evidence type="ECO:0000256" key="1">
    <source>
        <dbReference type="SAM" id="SignalP"/>
    </source>
</evidence>
<dbReference type="Proteomes" id="UP000520767">
    <property type="component" value="Unassembled WGS sequence"/>
</dbReference>
<feature type="chain" id="PRO_5031133133" description="DUF4333 domain-containing protein" evidence="1">
    <location>
        <begin position="21"/>
        <end position="115"/>
    </location>
</feature>
<name>A0A7W7VD21_9PSEU</name>
<evidence type="ECO:0000313" key="3">
    <source>
        <dbReference type="EMBL" id="MBB4905682.1"/>
    </source>
</evidence>
<dbReference type="RefSeq" id="WP_184809873.1">
    <property type="nucleotide sequence ID" value="NZ_JACHJQ010000002.1"/>
</dbReference>
<gene>
    <name evidence="3" type="ORF">FHR82_001899</name>
</gene>
<dbReference type="Pfam" id="PF14230">
    <property type="entry name" value="DUF4333"/>
    <property type="match status" value="1"/>
</dbReference>
<protein>
    <recommendedName>
        <fullName evidence="2">DUF4333 domain-containing protein</fullName>
    </recommendedName>
</protein>
<keyword evidence="4" id="KW-1185">Reference proteome</keyword>
<accession>A0A7W7VD21</accession>
<organism evidence="3 4">
    <name type="scientific">Actinophytocola algeriensis</name>
    <dbReference type="NCBI Taxonomy" id="1768010"/>
    <lineage>
        <taxon>Bacteria</taxon>
        <taxon>Bacillati</taxon>
        <taxon>Actinomycetota</taxon>
        <taxon>Actinomycetes</taxon>
        <taxon>Pseudonocardiales</taxon>
        <taxon>Pseudonocardiaceae</taxon>
    </lineage>
</organism>
<proteinExistence type="predicted"/>
<evidence type="ECO:0000259" key="2">
    <source>
        <dbReference type="Pfam" id="PF14230"/>
    </source>
</evidence>
<evidence type="ECO:0000313" key="4">
    <source>
        <dbReference type="Proteomes" id="UP000520767"/>
    </source>
</evidence>
<feature type="domain" description="DUF4333" evidence="2">
    <location>
        <begin position="50"/>
        <end position="107"/>
    </location>
</feature>
<comment type="caution">
    <text evidence="3">The sequence shown here is derived from an EMBL/GenBank/DDBJ whole genome shotgun (WGS) entry which is preliminary data.</text>
</comment>
<dbReference type="EMBL" id="JACHJQ010000002">
    <property type="protein sequence ID" value="MBB4905682.1"/>
    <property type="molecule type" value="Genomic_DNA"/>
</dbReference>
<keyword evidence="1" id="KW-0732">Signal</keyword>
<sequence>MRNFVRFRLALAVVPVLALAGCSELPEVDVPDVPDVPTLESLSEGALEGADGIAKVLREEYQLTDVGSVDCPPTPSLSFEKGATFDCTVVVAGEERTVEVSVLNENGGIQVSEPK</sequence>
<reference evidence="3 4" key="1">
    <citation type="submission" date="2020-08" db="EMBL/GenBank/DDBJ databases">
        <title>Genomic Encyclopedia of Type Strains, Phase III (KMG-III): the genomes of soil and plant-associated and newly described type strains.</title>
        <authorList>
            <person name="Whitman W."/>
        </authorList>
    </citation>
    <scope>NUCLEOTIDE SEQUENCE [LARGE SCALE GENOMIC DNA]</scope>
    <source>
        <strain evidence="3 4">CECT 8960</strain>
    </source>
</reference>
<dbReference type="PROSITE" id="PS51257">
    <property type="entry name" value="PROKAR_LIPOPROTEIN"/>
    <property type="match status" value="1"/>
</dbReference>
<dbReference type="InterPro" id="IPR025637">
    <property type="entry name" value="DUF4333"/>
</dbReference>
<dbReference type="AlphaFoldDB" id="A0A7W7VD21"/>